<dbReference type="InterPro" id="IPR050763">
    <property type="entry name" value="ABC_transporter_ATP-binding"/>
</dbReference>
<dbReference type="GO" id="GO:0016887">
    <property type="term" value="F:ATP hydrolysis activity"/>
    <property type="evidence" value="ECO:0007669"/>
    <property type="project" value="InterPro"/>
</dbReference>
<dbReference type="GO" id="GO:0005886">
    <property type="term" value="C:plasma membrane"/>
    <property type="evidence" value="ECO:0007669"/>
    <property type="project" value="UniProtKB-SubCell"/>
</dbReference>
<organism evidence="7 8">
    <name type="scientific">Schaalia canis</name>
    <dbReference type="NCBI Taxonomy" id="100469"/>
    <lineage>
        <taxon>Bacteria</taxon>
        <taxon>Bacillati</taxon>
        <taxon>Actinomycetota</taxon>
        <taxon>Actinomycetes</taxon>
        <taxon>Actinomycetales</taxon>
        <taxon>Actinomycetaceae</taxon>
        <taxon>Schaalia</taxon>
    </lineage>
</organism>
<dbReference type="InterPro" id="IPR003439">
    <property type="entry name" value="ABC_transporter-like_ATP-bd"/>
</dbReference>
<comment type="subcellular location">
    <subcellularLocation>
        <location evidence="1">Cell membrane</location>
        <topology evidence="1">Peripheral membrane protein</topology>
    </subcellularLocation>
</comment>
<keyword evidence="4 7" id="KW-0067">ATP-binding</keyword>
<dbReference type="Pfam" id="PF00005">
    <property type="entry name" value="ABC_tran"/>
    <property type="match status" value="1"/>
</dbReference>
<evidence type="ECO:0000256" key="2">
    <source>
        <dbReference type="ARBA" id="ARBA00022448"/>
    </source>
</evidence>
<evidence type="ECO:0000259" key="6">
    <source>
        <dbReference type="PROSITE" id="PS50893"/>
    </source>
</evidence>
<accession>A0A3P1SCG3</accession>
<dbReference type="EMBL" id="RQZF01000008">
    <property type="protein sequence ID" value="RRC94963.1"/>
    <property type="molecule type" value="Genomic_DNA"/>
</dbReference>
<proteinExistence type="predicted"/>
<reference evidence="7 8" key="1">
    <citation type="submission" date="2018-11" db="EMBL/GenBank/DDBJ databases">
        <title>Genomes From Bacteria Associated with the Canine Oral Cavity: a Test Case for Automated Genome-Based Taxonomic Assignment.</title>
        <authorList>
            <person name="Coil D.A."/>
            <person name="Jospin G."/>
            <person name="Darling A.E."/>
            <person name="Wallis C."/>
            <person name="Davis I.J."/>
            <person name="Harris S."/>
            <person name="Eisen J.A."/>
            <person name="Holcombe L.J."/>
            <person name="O'Flynn C."/>
        </authorList>
    </citation>
    <scope>NUCLEOTIDE SEQUENCE [LARGE SCALE GENOMIC DNA]</scope>
    <source>
        <strain evidence="7 8">OH770</strain>
    </source>
</reference>
<dbReference type="SMART" id="SM00382">
    <property type="entry name" value="AAA"/>
    <property type="match status" value="1"/>
</dbReference>
<gene>
    <name evidence="7" type="ORF">EII11_07715</name>
</gene>
<evidence type="ECO:0000256" key="4">
    <source>
        <dbReference type="ARBA" id="ARBA00022840"/>
    </source>
</evidence>
<dbReference type="SUPFAM" id="SSF52540">
    <property type="entry name" value="P-loop containing nucleoside triphosphate hydrolases"/>
    <property type="match status" value="1"/>
</dbReference>
<dbReference type="AlphaFoldDB" id="A0A3P1SCG3"/>
<dbReference type="InterPro" id="IPR027417">
    <property type="entry name" value="P-loop_NTPase"/>
</dbReference>
<dbReference type="PANTHER" id="PTHR42711:SF17">
    <property type="entry name" value="ABC TRANSPORTER ATP-BINDING PROTEIN"/>
    <property type="match status" value="1"/>
</dbReference>
<evidence type="ECO:0000256" key="5">
    <source>
        <dbReference type="ARBA" id="ARBA00023251"/>
    </source>
</evidence>
<dbReference type="PROSITE" id="PS00211">
    <property type="entry name" value="ABC_TRANSPORTER_1"/>
    <property type="match status" value="1"/>
</dbReference>
<dbReference type="CDD" id="cd03230">
    <property type="entry name" value="ABC_DR_subfamily_A"/>
    <property type="match status" value="1"/>
</dbReference>
<keyword evidence="2" id="KW-0813">Transport</keyword>
<dbReference type="InterPro" id="IPR017871">
    <property type="entry name" value="ABC_transporter-like_CS"/>
</dbReference>
<keyword evidence="3" id="KW-0547">Nucleotide-binding</keyword>
<evidence type="ECO:0000313" key="8">
    <source>
        <dbReference type="Proteomes" id="UP000280444"/>
    </source>
</evidence>
<protein>
    <submittedName>
        <fullName evidence="7">ABC transporter ATP-binding protein</fullName>
    </submittedName>
</protein>
<feature type="domain" description="ABC transporter" evidence="6">
    <location>
        <begin position="4"/>
        <end position="233"/>
    </location>
</feature>
<dbReference type="GO" id="GO:0005524">
    <property type="term" value="F:ATP binding"/>
    <property type="evidence" value="ECO:0007669"/>
    <property type="project" value="UniProtKB-KW"/>
</dbReference>
<dbReference type="PROSITE" id="PS50893">
    <property type="entry name" value="ABC_TRANSPORTER_2"/>
    <property type="match status" value="1"/>
</dbReference>
<comment type="caution">
    <text evidence="7">The sequence shown here is derived from an EMBL/GenBank/DDBJ whole genome shotgun (WGS) entry which is preliminary data.</text>
</comment>
<keyword evidence="5" id="KW-0046">Antibiotic resistance</keyword>
<sequence>MSIIEAHTIVRSYGKGSARFTAVDGVSFQVERGELVALLGTNGAGKTSLTEILQGTASATSGEVRLFGHDPQKERAAVRPRTGIMLQEAGFADDLSVAETLTMWRGTMAQGRSVADAMDLVNLSHRATVRVKALSGGERRRLDLAMATLGRPELLFLDEPTTGLDPASRRATWELISSMLNEGTTVFLTTHYLEEAEALADRVMVMAAGRILTEGSVAQIVASQPSTISFVVPEAQAGALRIDEAVLATLPALSGAVARERQRFVLHSSDLQTTLGALLALADSHGVRLEALDARSASLEQAFLALTTQSTGTEAGVSSLDNPAFLATASR</sequence>
<dbReference type="Proteomes" id="UP000280444">
    <property type="component" value="Unassembled WGS sequence"/>
</dbReference>
<dbReference type="PANTHER" id="PTHR42711">
    <property type="entry name" value="ABC TRANSPORTER ATP-BINDING PROTEIN"/>
    <property type="match status" value="1"/>
</dbReference>
<dbReference type="RefSeq" id="WP_124871077.1">
    <property type="nucleotide sequence ID" value="NZ_RQZF01000008.1"/>
</dbReference>
<dbReference type="InterPro" id="IPR003593">
    <property type="entry name" value="AAA+_ATPase"/>
</dbReference>
<name>A0A3P1SCG3_9ACTO</name>
<evidence type="ECO:0000313" key="7">
    <source>
        <dbReference type="EMBL" id="RRC94963.1"/>
    </source>
</evidence>
<evidence type="ECO:0000256" key="1">
    <source>
        <dbReference type="ARBA" id="ARBA00004202"/>
    </source>
</evidence>
<dbReference type="Gene3D" id="3.40.50.300">
    <property type="entry name" value="P-loop containing nucleotide triphosphate hydrolases"/>
    <property type="match status" value="1"/>
</dbReference>
<dbReference type="OrthoDB" id="9804819at2"/>
<evidence type="ECO:0000256" key="3">
    <source>
        <dbReference type="ARBA" id="ARBA00022741"/>
    </source>
</evidence>
<keyword evidence="8" id="KW-1185">Reference proteome</keyword>
<dbReference type="GO" id="GO:0046677">
    <property type="term" value="P:response to antibiotic"/>
    <property type="evidence" value="ECO:0007669"/>
    <property type="project" value="UniProtKB-KW"/>
</dbReference>